<name>A0AAE1JB26_9FABA</name>
<evidence type="ECO:0000313" key="2">
    <source>
        <dbReference type="EMBL" id="KAK4264854.1"/>
    </source>
</evidence>
<comment type="caution">
    <text evidence="2">The sequence shown here is derived from an EMBL/GenBank/DDBJ whole genome shotgun (WGS) entry which is preliminary data.</text>
</comment>
<feature type="transmembrane region" description="Helical" evidence="1">
    <location>
        <begin position="16"/>
        <end position="40"/>
    </location>
</feature>
<organism evidence="2 3">
    <name type="scientific">Acacia crassicarpa</name>
    <name type="common">northern wattle</name>
    <dbReference type="NCBI Taxonomy" id="499986"/>
    <lineage>
        <taxon>Eukaryota</taxon>
        <taxon>Viridiplantae</taxon>
        <taxon>Streptophyta</taxon>
        <taxon>Embryophyta</taxon>
        <taxon>Tracheophyta</taxon>
        <taxon>Spermatophyta</taxon>
        <taxon>Magnoliopsida</taxon>
        <taxon>eudicotyledons</taxon>
        <taxon>Gunneridae</taxon>
        <taxon>Pentapetalae</taxon>
        <taxon>rosids</taxon>
        <taxon>fabids</taxon>
        <taxon>Fabales</taxon>
        <taxon>Fabaceae</taxon>
        <taxon>Caesalpinioideae</taxon>
        <taxon>mimosoid clade</taxon>
        <taxon>Acacieae</taxon>
        <taxon>Acacia</taxon>
    </lineage>
</organism>
<proteinExistence type="predicted"/>
<keyword evidence="1" id="KW-1133">Transmembrane helix</keyword>
<sequence>MHYPGEVVLEIPGIPWLLLVQLVVAFLLLALFLWFTVFTLDSSDDASIASATAGTSTLESASTSGLLFDDIRPVEKPSAKHDSATTTTLISHRLDMRGGENRSIKGEVSAGTTRRIVSGEEFGERDGSSRFHPCHYFQLARVAFLKCFGLDPASDSPTSKRHRKPKQS</sequence>
<keyword evidence="1" id="KW-0812">Transmembrane</keyword>
<dbReference type="Proteomes" id="UP001293593">
    <property type="component" value="Unassembled WGS sequence"/>
</dbReference>
<protein>
    <submittedName>
        <fullName evidence="2">Uncharacterized protein</fullName>
    </submittedName>
</protein>
<keyword evidence="1" id="KW-0472">Membrane</keyword>
<reference evidence="2" key="1">
    <citation type="submission" date="2023-10" db="EMBL/GenBank/DDBJ databases">
        <title>Chromosome-level genome of the transformable northern wattle, Acacia crassicarpa.</title>
        <authorList>
            <person name="Massaro I."/>
            <person name="Sinha N.R."/>
            <person name="Poethig S."/>
            <person name="Leichty A.R."/>
        </authorList>
    </citation>
    <scope>NUCLEOTIDE SEQUENCE</scope>
    <source>
        <strain evidence="2">Acra3RX</strain>
        <tissue evidence="2">Leaf</tissue>
    </source>
</reference>
<evidence type="ECO:0000256" key="1">
    <source>
        <dbReference type="SAM" id="Phobius"/>
    </source>
</evidence>
<evidence type="ECO:0000313" key="3">
    <source>
        <dbReference type="Proteomes" id="UP001293593"/>
    </source>
</evidence>
<dbReference type="PANTHER" id="PTHR35771:SF3">
    <property type="entry name" value="TRANSMEMBRANE PROTEIN"/>
    <property type="match status" value="1"/>
</dbReference>
<dbReference type="AlphaFoldDB" id="A0AAE1JB26"/>
<gene>
    <name evidence="2" type="ORF">QN277_025977</name>
</gene>
<dbReference type="EMBL" id="JAWXYG010000008">
    <property type="protein sequence ID" value="KAK4264854.1"/>
    <property type="molecule type" value="Genomic_DNA"/>
</dbReference>
<keyword evidence="3" id="KW-1185">Reference proteome</keyword>
<accession>A0AAE1JB26</accession>
<dbReference type="PANTHER" id="PTHR35771">
    <property type="entry name" value="TRANSMEMBRANE PROTEIN-RELATED"/>
    <property type="match status" value="1"/>
</dbReference>